<evidence type="ECO:0000313" key="1">
    <source>
        <dbReference type="EMBL" id="MCP2727091.1"/>
    </source>
</evidence>
<gene>
    <name evidence="1" type="ORF">NJ959_01200</name>
</gene>
<keyword evidence="2" id="KW-1185">Reference proteome</keyword>
<sequence length="59" mass="6934">MKIRKGEMRSLLIRDGRSLPVQSSYCLVFGVRGDRSFILGDRVAFRRHSVIRRKKERSL</sequence>
<accession>A0AAE3GM16</accession>
<proteinExistence type="predicted"/>
<comment type="caution">
    <text evidence="1">The sequence shown here is derived from an EMBL/GenBank/DDBJ whole genome shotgun (WGS) entry which is preliminary data.</text>
</comment>
<protein>
    <submittedName>
        <fullName evidence="1">Uncharacterized protein</fullName>
    </submittedName>
</protein>
<dbReference type="EMBL" id="JAMZMM010000006">
    <property type="protein sequence ID" value="MCP2727091.1"/>
    <property type="molecule type" value="Genomic_DNA"/>
</dbReference>
<reference evidence="1" key="1">
    <citation type="submission" date="2022-06" db="EMBL/GenBank/DDBJ databases">
        <title>New cyanobacteria of genus Symplocastrum in benthos of Lake Baikal.</title>
        <authorList>
            <person name="Sorokovikova E."/>
            <person name="Tikhonova I."/>
            <person name="Krasnopeev A."/>
            <person name="Evseev P."/>
            <person name="Gladkikh A."/>
            <person name="Belykh O."/>
        </authorList>
    </citation>
    <scope>NUCLEOTIDE SEQUENCE</scope>
    <source>
        <strain evidence="1">BBK-W-15</strain>
    </source>
</reference>
<dbReference type="AlphaFoldDB" id="A0AAE3GM16"/>
<dbReference type="Proteomes" id="UP001204953">
    <property type="component" value="Unassembled WGS sequence"/>
</dbReference>
<organism evidence="1 2">
    <name type="scientific">Limnofasciculus baicalensis BBK-W-15</name>
    <dbReference type="NCBI Taxonomy" id="2699891"/>
    <lineage>
        <taxon>Bacteria</taxon>
        <taxon>Bacillati</taxon>
        <taxon>Cyanobacteriota</taxon>
        <taxon>Cyanophyceae</taxon>
        <taxon>Coleofasciculales</taxon>
        <taxon>Coleofasciculaceae</taxon>
        <taxon>Limnofasciculus</taxon>
        <taxon>Limnofasciculus baicalensis</taxon>
    </lineage>
</organism>
<dbReference type="RefSeq" id="WP_254009909.1">
    <property type="nucleotide sequence ID" value="NZ_JAMZMM010000006.1"/>
</dbReference>
<name>A0AAE3GM16_9CYAN</name>
<evidence type="ECO:0000313" key="2">
    <source>
        <dbReference type="Proteomes" id="UP001204953"/>
    </source>
</evidence>